<evidence type="ECO:0000256" key="4">
    <source>
        <dbReference type="ARBA" id="ARBA00023136"/>
    </source>
</evidence>
<dbReference type="InterPro" id="IPR000626">
    <property type="entry name" value="Ubiquitin-like_dom"/>
</dbReference>
<dbReference type="EMBL" id="JAQMWT010000009">
    <property type="protein sequence ID" value="KAJ8614293.1"/>
    <property type="molecule type" value="Genomic_DNA"/>
</dbReference>
<keyword evidence="7" id="KW-1185">Reference proteome</keyword>
<dbReference type="SUPFAM" id="SSF54236">
    <property type="entry name" value="Ubiquitin-like"/>
    <property type="match status" value="1"/>
</dbReference>
<evidence type="ECO:0000313" key="6">
    <source>
        <dbReference type="EMBL" id="KAJ8614293.1"/>
    </source>
</evidence>
<accession>A0AAD7XNN5</accession>
<comment type="subcellular location">
    <subcellularLocation>
        <location evidence="1">Membrane</location>
    </subcellularLocation>
</comment>
<sequence length="327" mass="35529">MVGEHQVVKVVVANVYAGGATVELEVAASTTIGSLKARLFNSFASRPVPSEQRLIYCGKICQDEASLRDVLRSLESPQTFHLVMCRQQQQPAPAARPAKVPPSHALPAKVLEATGAAYDFHLALAAVYAEALRQGAWTHQARSVLDQAAANARLFETTPPRLGVLAAAGLSPRQPPPPPRPNRVAAAWDRLRANRVFALMDLKLALKLAVVVALLGHDGDLPRLVVLSLLAFLAFSVQTGLARLFAEDLGARLRFLDDDDDRDVDWRQLLRRTLATGRIASRTANLNPFLEATIFLATFAVSLAPAWRPTAIIPAPPDPHQPRRPDD</sequence>
<dbReference type="PROSITE" id="PS50053">
    <property type="entry name" value="UBIQUITIN_2"/>
    <property type="match status" value="1"/>
</dbReference>
<feature type="domain" description="Ubiquitin-like" evidence="5">
    <location>
        <begin position="8"/>
        <end position="69"/>
    </location>
</feature>
<organism evidence="6 7">
    <name type="scientific">Chrysophaeum taylorii</name>
    <dbReference type="NCBI Taxonomy" id="2483200"/>
    <lineage>
        <taxon>Eukaryota</taxon>
        <taxon>Sar</taxon>
        <taxon>Stramenopiles</taxon>
        <taxon>Ochrophyta</taxon>
        <taxon>Pelagophyceae</taxon>
        <taxon>Pelagomonadales</taxon>
        <taxon>Pelagomonadaceae</taxon>
        <taxon>Chrysophaeum</taxon>
    </lineage>
</organism>
<comment type="caution">
    <text evidence="6">The sequence shown here is derived from an EMBL/GenBank/DDBJ whole genome shotgun (WGS) entry which is preliminary data.</text>
</comment>
<gene>
    <name evidence="6" type="ORF">CTAYLR_001184</name>
</gene>
<proteinExistence type="predicted"/>
<keyword evidence="2" id="KW-0812">Transmembrane</keyword>
<dbReference type="Proteomes" id="UP001230188">
    <property type="component" value="Unassembled WGS sequence"/>
</dbReference>
<dbReference type="PANTHER" id="PTHR12943">
    <property type="entry name" value="HOMOCYSTEINE-RESPONSIVE ENDOPLASMIC RETICULUM-RESIDENT UNIQUITIN-LIKE DOMAIN HERPUD PROTEIN FAMILY MEMBER"/>
    <property type="match status" value="1"/>
</dbReference>
<dbReference type="Pfam" id="PF00240">
    <property type="entry name" value="ubiquitin"/>
    <property type="match status" value="1"/>
</dbReference>
<keyword evidence="3" id="KW-1133">Transmembrane helix</keyword>
<dbReference type="InterPro" id="IPR039751">
    <property type="entry name" value="HERPUD1/2"/>
</dbReference>
<dbReference type="SMART" id="SM00213">
    <property type="entry name" value="UBQ"/>
    <property type="match status" value="1"/>
</dbReference>
<evidence type="ECO:0000256" key="3">
    <source>
        <dbReference type="ARBA" id="ARBA00022989"/>
    </source>
</evidence>
<reference evidence="6" key="1">
    <citation type="submission" date="2023-01" db="EMBL/GenBank/DDBJ databases">
        <title>Metagenome sequencing of chrysophaentin producing Chrysophaeum taylorii.</title>
        <authorList>
            <person name="Davison J."/>
            <person name="Bewley C."/>
        </authorList>
    </citation>
    <scope>NUCLEOTIDE SEQUENCE</scope>
    <source>
        <strain evidence="6">NIES-1699</strain>
    </source>
</reference>
<dbReference type="AlphaFoldDB" id="A0AAD7XNN5"/>
<evidence type="ECO:0000256" key="1">
    <source>
        <dbReference type="ARBA" id="ARBA00004370"/>
    </source>
</evidence>
<keyword evidence="4" id="KW-0472">Membrane</keyword>
<evidence type="ECO:0000256" key="2">
    <source>
        <dbReference type="ARBA" id="ARBA00022692"/>
    </source>
</evidence>
<dbReference type="PANTHER" id="PTHR12943:SF27">
    <property type="entry name" value="HOMOCYSTEINE-INDUCED ENDOPLASMIC RETICULUM PROTEIN, ISOFORM A"/>
    <property type="match status" value="1"/>
</dbReference>
<name>A0AAD7XNN5_9STRA</name>
<protein>
    <recommendedName>
        <fullName evidence="5">Ubiquitin-like domain-containing protein</fullName>
    </recommendedName>
</protein>
<dbReference type="InterPro" id="IPR029071">
    <property type="entry name" value="Ubiquitin-like_domsf"/>
</dbReference>
<dbReference type="Gene3D" id="3.10.20.90">
    <property type="entry name" value="Phosphatidylinositol 3-kinase Catalytic Subunit, Chain A, domain 1"/>
    <property type="match status" value="1"/>
</dbReference>
<dbReference type="GO" id="GO:0016020">
    <property type="term" value="C:membrane"/>
    <property type="evidence" value="ECO:0007669"/>
    <property type="project" value="UniProtKB-SubCell"/>
</dbReference>
<evidence type="ECO:0000313" key="7">
    <source>
        <dbReference type="Proteomes" id="UP001230188"/>
    </source>
</evidence>
<dbReference type="GO" id="GO:0030968">
    <property type="term" value="P:endoplasmic reticulum unfolded protein response"/>
    <property type="evidence" value="ECO:0007669"/>
    <property type="project" value="TreeGrafter"/>
</dbReference>
<evidence type="ECO:0000259" key="5">
    <source>
        <dbReference type="PROSITE" id="PS50053"/>
    </source>
</evidence>